<organism evidence="2 3">
    <name type="scientific">Brassica cretica</name>
    <name type="common">Mustard</name>
    <dbReference type="NCBI Taxonomy" id="69181"/>
    <lineage>
        <taxon>Eukaryota</taxon>
        <taxon>Viridiplantae</taxon>
        <taxon>Streptophyta</taxon>
        <taxon>Embryophyta</taxon>
        <taxon>Tracheophyta</taxon>
        <taxon>Spermatophyta</taxon>
        <taxon>Magnoliopsida</taxon>
        <taxon>eudicotyledons</taxon>
        <taxon>Gunneridae</taxon>
        <taxon>Pentapetalae</taxon>
        <taxon>rosids</taxon>
        <taxon>malvids</taxon>
        <taxon>Brassicales</taxon>
        <taxon>Brassicaceae</taxon>
        <taxon>Brassiceae</taxon>
        <taxon>Brassica</taxon>
    </lineage>
</organism>
<feature type="region of interest" description="Disordered" evidence="1">
    <location>
        <begin position="1"/>
        <end position="24"/>
    </location>
</feature>
<evidence type="ECO:0000313" key="2">
    <source>
        <dbReference type="EMBL" id="KAF3512317.1"/>
    </source>
</evidence>
<sequence length="194" mass="22190">MRPIAGRMLREQNEQQPATCDQSQVAGRSQIAGRAIESIIDSFYSDKGEVEVVKDINTRSHLEASAAGKESFFASEGRKELKFTGLVGRRKVRVKFWVEVSWPELLRSEYDYIHVHATMSTISAIHDHNMVRAFKLGSYHFREVKMEISMQENNLEIRFMGLMSIVLQMIIGMKVVKKFVDSPVFEIGFVKVDT</sequence>
<accession>A0A8S9PH33</accession>
<comment type="caution">
    <text evidence="2">The sequence shown here is derived from an EMBL/GenBank/DDBJ whole genome shotgun (WGS) entry which is preliminary data.</text>
</comment>
<gene>
    <name evidence="2" type="ORF">F2Q69_00005676</name>
</gene>
<reference evidence="2" key="1">
    <citation type="submission" date="2019-12" db="EMBL/GenBank/DDBJ databases">
        <title>Genome sequencing and annotation of Brassica cretica.</title>
        <authorList>
            <person name="Studholme D.J."/>
            <person name="Sarris P."/>
        </authorList>
    </citation>
    <scope>NUCLEOTIDE SEQUENCE</scope>
    <source>
        <strain evidence="2">PFS-109/04</strain>
        <tissue evidence="2">Leaf</tissue>
    </source>
</reference>
<evidence type="ECO:0000313" key="3">
    <source>
        <dbReference type="Proteomes" id="UP000712600"/>
    </source>
</evidence>
<name>A0A8S9PH33_BRACR</name>
<protein>
    <submittedName>
        <fullName evidence="2">Uncharacterized protein</fullName>
    </submittedName>
</protein>
<dbReference type="AlphaFoldDB" id="A0A8S9PH33"/>
<feature type="compositionally biased region" description="Polar residues" evidence="1">
    <location>
        <begin position="14"/>
        <end position="24"/>
    </location>
</feature>
<dbReference type="EMBL" id="QGKX02001521">
    <property type="protein sequence ID" value="KAF3512317.1"/>
    <property type="molecule type" value="Genomic_DNA"/>
</dbReference>
<dbReference type="Proteomes" id="UP000712600">
    <property type="component" value="Unassembled WGS sequence"/>
</dbReference>
<evidence type="ECO:0000256" key="1">
    <source>
        <dbReference type="SAM" id="MobiDB-lite"/>
    </source>
</evidence>
<proteinExistence type="predicted"/>